<dbReference type="PROSITE" id="PS51402">
    <property type="entry name" value="CATALASE_3"/>
    <property type="match status" value="1"/>
</dbReference>
<feature type="region of interest" description="Disordered" evidence="13">
    <location>
        <begin position="512"/>
        <end position="549"/>
    </location>
</feature>
<evidence type="ECO:0000256" key="3">
    <source>
        <dbReference type="ARBA" id="ARBA00022617"/>
    </source>
</evidence>
<dbReference type="InterPro" id="IPR011614">
    <property type="entry name" value="Catalase_core"/>
</dbReference>
<comment type="similarity">
    <text evidence="1 11">Belongs to the catalase family.</text>
</comment>
<evidence type="ECO:0000256" key="8">
    <source>
        <dbReference type="ARBA" id="ARBA00044729"/>
    </source>
</evidence>
<dbReference type="AlphaFoldDB" id="A0AA48I983"/>
<dbReference type="SUPFAM" id="SSF56634">
    <property type="entry name" value="Heme-dependent catalase-like"/>
    <property type="match status" value="1"/>
</dbReference>
<dbReference type="EMBL" id="AP028213">
    <property type="protein sequence ID" value="BEI89415.1"/>
    <property type="molecule type" value="Genomic_DNA"/>
</dbReference>
<dbReference type="SMART" id="SM01060">
    <property type="entry name" value="Catalase"/>
    <property type="match status" value="1"/>
</dbReference>
<dbReference type="GO" id="GO:0005777">
    <property type="term" value="C:peroxisome"/>
    <property type="evidence" value="ECO:0007669"/>
    <property type="project" value="TreeGrafter"/>
</dbReference>
<dbReference type="GO" id="GO:0020037">
    <property type="term" value="F:heme binding"/>
    <property type="evidence" value="ECO:0007669"/>
    <property type="project" value="InterPro"/>
</dbReference>
<keyword evidence="4 10" id="KW-0479">Metal-binding</keyword>
<dbReference type="Proteomes" id="UP001233271">
    <property type="component" value="Chromosome 2"/>
</dbReference>
<dbReference type="InterPro" id="IPR020835">
    <property type="entry name" value="Catalase_sf"/>
</dbReference>
<evidence type="ECO:0000256" key="7">
    <source>
        <dbReference type="ARBA" id="ARBA00023324"/>
    </source>
</evidence>
<dbReference type="PIRSF" id="PIRSF038928">
    <property type="entry name" value="Catalase_clade1-3"/>
    <property type="match status" value="1"/>
</dbReference>
<dbReference type="PANTHER" id="PTHR11465">
    <property type="entry name" value="CATALASE"/>
    <property type="match status" value="1"/>
</dbReference>
<keyword evidence="7 11" id="KW-0376">Hydrogen peroxide</keyword>
<dbReference type="InterPro" id="IPR024708">
    <property type="entry name" value="Catalase_AS"/>
</dbReference>
<keyword evidence="16" id="KW-1185">Reference proteome</keyword>
<keyword evidence="3 10" id="KW-0349">Heme</keyword>
<dbReference type="PROSITE" id="PS00438">
    <property type="entry name" value="CATALASE_2"/>
    <property type="match status" value="1"/>
</dbReference>
<sequence length="549" mass="62008">MPNNAYKDLEDAYAADADLSSKNVVYTATNGAPIAHPYASQRAGSNGPLLLQDFHLIDLLSHFDRERIPERVVHAKGAGAHGEWECTEDFSDVCLADLFKKGTKCPVTIRFSTVGGESGSSDQARDPRGFAVKFRTAEGNWDYVGNNTPIFFLRDPAKFPHFIHTQKRDPATHLGGGDDSTLFWDYLSNNPESAHQVVYLFGDRGIPYGVRYMHTYYGHSLKLINKGGEWVYAQFHLKSDQGEKNQTDPEKALRESPDLMQKDLIEAINRKDYPSWTLSVQLMTPKQAEEAWEEKGINVFDLTHIWPHKDYPLRKIGKNYFAEVEQAAFSPSHMVPGIEPSEDPVLQSRLFSYPDTHRYRLGTNYQQLPVNLPRTSYPMGNFQRDGSMAFFNQGGRPNYLSTIDPIQYKDRKVNLDAVHAKFISNAIVFLSTVRPEDFNAPRALWEKVYNEEQRERLIKNMSQHMSTVRDKSIIERQIGIFRAVSEDLASRLEKATGVKGLETLKGVTFNGSHNGMGGEDVIPANNLPRKDEISFENGGPGETAHPKYT</sequence>
<dbReference type="PRINTS" id="PR00067">
    <property type="entry name" value="CATALASE"/>
</dbReference>
<evidence type="ECO:0000256" key="13">
    <source>
        <dbReference type="SAM" id="MobiDB-lite"/>
    </source>
</evidence>
<dbReference type="GO" id="GO:0042542">
    <property type="term" value="P:response to hydrogen peroxide"/>
    <property type="evidence" value="ECO:0007669"/>
    <property type="project" value="TreeGrafter"/>
</dbReference>
<evidence type="ECO:0000313" key="16">
    <source>
        <dbReference type="Proteomes" id="UP001233271"/>
    </source>
</evidence>
<gene>
    <name evidence="15" type="ORF">CcaverHIS019_0207770</name>
</gene>
<dbReference type="InterPro" id="IPR002226">
    <property type="entry name" value="Catalase_haem_BS"/>
</dbReference>
<comment type="function">
    <text evidence="8 12">Catalyzes the degradation of hydrogen peroxide (H(2)O(2)) generated by peroxisomal oxidases to water and oxygen, thereby protecting cells from the toxic effects of hydrogen peroxide.</text>
</comment>
<evidence type="ECO:0000256" key="4">
    <source>
        <dbReference type="ARBA" id="ARBA00022723"/>
    </source>
</evidence>
<dbReference type="InterPro" id="IPR010582">
    <property type="entry name" value="Catalase_immune_responsive"/>
</dbReference>
<dbReference type="EC" id="1.11.1.6" evidence="11"/>
<name>A0AA48I983_9TREE</name>
<proteinExistence type="inferred from homology"/>
<dbReference type="PANTHER" id="PTHR11465:SF62">
    <property type="entry name" value="CATALASE T"/>
    <property type="match status" value="1"/>
</dbReference>
<dbReference type="RefSeq" id="XP_060454681.1">
    <property type="nucleotide sequence ID" value="XM_060597827.1"/>
</dbReference>
<dbReference type="InterPro" id="IPR018028">
    <property type="entry name" value="Catalase"/>
</dbReference>
<dbReference type="GO" id="GO:0004096">
    <property type="term" value="F:catalase activity"/>
    <property type="evidence" value="ECO:0007669"/>
    <property type="project" value="UniProtKB-EC"/>
</dbReference>
<dbReference type="GO" id="GO:0042744">
    <property type="term" value="P:hydrogen peroxide catabolic process"/>
    <property type="evidence" value="ECO:0007669"/>
    <property type="project" value="UniProtKB-KW"/>
</dbReference>
<reference evidence="15" key="1">
    <citation type="journal article" date="2023" name="BMC Genomics">
        <title>Chromosome-level genome assemblies of Cutaneotrichosporon spp. (Trichosporonales, Basidiomycota) reveal imbalanced evolution between nucleotide sequences and chromosome synteny.</title>
        <authorList>
            <person name="Kobayashi Y."/>
            <person name="Kayamori A."/>
            <person name="Aoki K."/>
            <person name="Shiwa Y."/>
            <person name="Matsutani M."/>
            <person name="Fujita N."/>
            <person name="Sugita T."/>
            <person name="Iwasaki W."/>
            <person name="Tanaka N."/>
            <person name="Takashima M."/>
        </authorList>
    </citation>
    <scope>NUCLEOTIDE SEQUENCE</scope>
    <source>
        <strain evidence="15">HIS019</strain>
    </source>
</reference>
<dbReference type="Gene3D" id="2.40.180.10">
    <property type="entry name" value="Catalase core domain"/>
    <property type="match status" value="1"/>
</dbReference>
<keyword evidence="6 10" id="KW-0408">Iron</keyword>
<keyword evidence="5 11" id="KW-0560">Oxidoreductase</keyword>
<dbReference type="GeneID" id="85493286"/>
<dbReference type="GO" id="GO:0046872">
    <property type="term" value="F:metal ion binding"/>
    <property type="evidence" value="ECO:0007669"/>
    <property type="project" value="UniProtKB-KW"/>
</dbReference>
<evidence type="ECO:0000256" key="10">
    <source>
        <dbReference type="PIRSR" id="PIRSR038928-2"/>
    </source>
</evidence>
<dbReference type="Pfam" id="PF06628">
    <property type="entry name" value="Catalase-rel"/>
    <property type="match status" value="1"/>
</dbReference>
<evidence type="ECO:0000256" key="2">
    <source>
        <dbReference type="ARBA" id="ARBA00022559"/>
    </source>
</evidence>
<feature type="domain" description="Catalase core" evidence="14">
    <location>
        <begin position="27"/>
        <end position="407"/>
    </location>
</feature>
<dbReference type="FunFam" id="2.40.180.10:FF:000001">
    <property type="entry name" value="Catalase"/>
    <property type="match status" value="1"/>
</dbReference>
<accession>A0AA48I983</accession>
<protein>
    <recommendedName>
        <fullName evidence="11">Catalase</fullName>
        <ecNumber evidence="11">1.11.1.6</ecNumber>
    </recommendedName>
</protein>
<evidence type="ECO:0000256" key="12">
    <source>
        <dbReference type="RuleBase" id="RU004142"/>
    </source>
</evidence>
<dbReference type="GO" id="GO:0005739">
    <property type="term" value="C:mitochondrion"/>
    <property type="evidence" value="ECO:0007669"/>
    <property type="project" value="TreeGrafter"/>
</dbReference>
<dbReference type="CDD" id="cd08157">
    <property type="entry name" value="catalase_fungal"/>
    <property type="match status" value="1"/>
</dbReference>
<feature type="active site" evidence="9">
    <location>
        <position position="74"/>
    </location>
</feature>
<comment type="cofactor">
    <cofactor evidence="10">
        <name>heme</name>
        <dbReference type="ChEBI" id="CHEBI:30413"/>
    </cofactor>
</comment>
<evidence type="ECO:0000256" key="5">
    <source>
        <dbReference type="ARBA" id="ARBA00023002"/>
    </source>
</evidence>
<comment type="catalytic activity">
    <reaction evidence="11">
        <text>2 H2O2 = O2 + 2 H2O</text>
        <dbReference type="Rhea" id="RHEA:20309"/>
        <dbReference type="ChEBI" id="CHEBI:15377"/>
        <dbReference type="ChEBI" id="CHEBI:15379"/>
        <dbReference type="ChEBI" id="CHEBI:16240"/>
        <dbReference type="EC" id="1.11.1.6"/>
    </reaction>
</comment>
<organism evidence="15 16">
    <name type="scientific">Cutaneotrichosporon cavernicola</name>
    <dbReference type="NCBI Taxonomy" id="279322"/>
    <lineage>
        <taxon>Eukaryota</taxon>
        <taxon>Fungi</taxon>
        <taxon>Dikarya</taxon>
        <taxon>Basidiomycota</taxon>
        <taxon>Agaricomycotina</taxon>
        <taxon>Tremellomycetes</taxon>
        <taxon>Trichosporonales</taxon>
        <taxon>Trichosporonaceae</taxon>
        <taxon>Cutaneotrichosporon</taxon>
    </lineage>
</organism>
<evidence type="ECO:0000256" key="9">
    <source>
        <dbReference type="PIRSR" id="PIRSR038928-1"/>
    </source>
</evidence>
<feature type="binding site" description="axial binding residue" evidence="10">
    <location>
        <position position="353"/>
    </location>
    <ligand>
        <name>heme</name>
        <dbReference type="ChEBI" id="CHEBI:30413"/>
    </ligand>
    <ligandPart>
        <name>Fe</name>
        <dbReference type="ChEBI" id="CHEBI:18248"/>
    </ligandPart>
</feature>
<evidence type="ECO:0000256" key="11">
    <source>
        <dbReference type="RuleBase" id="RU000498"/>
    </source>
</evidence>
<evidence type="ECO:0000313" key="15">
    <source>
        <dbReference type="EMBL" id="BEI89415.1"/>
    </source>
</evidence>
<keyword evidence="2 11" id="KW-0575">Peroxidase</keyword>
<evidence type="ECO:0000259" key="14">
    <source>
        <dbReference type="SMART" id="SM01060"/>
    </source>
</evidence>
<dbReference type="PROSITE" id="PS00437">
    <property type="entry name" value="CATALASE_1"/>
    <property type="match status" value="1"/>
</dbReference>
<evidence type="ECO:0000256" key="1">
    <source>
        <dbReference type="ARBA" id="ARBA00005329"/>
    </source>
</evidence>
<dbReference type="Pfam" id="PF00199">
    <property type="entry name" value="Catalase"/>
    <property type="match status" value="1"/>
</dbReference>
<evidence type="ECO:0000256" key="6">
    <source>
        <dbReference type="ARBA" id="ARBA00023004"/>
    </source>
</evidence>
<feature type="active site" evidence="9">
    <location>
        <position position="146"/>
    </location>
</feature>
<dbReference type="KEGG" id="ccac:CcaHIS019_0207770"/>
<dbReference type="InterPro" id="IPR024711">
    <property type="entry name" value="Catalase_clade1/3"/>
</dbReference>